<accession>A0A951U9Z2</accession>
<reference evidence="2" key="2">
    <citation type="journal article" date="2022" name="Microbiol. Resour. Announc.">
        <title>Metagenome Sequencing to Explore Phylogenomics of Terrestrial Cyanobacteria.</title>
        <authorList>
            <person name="Ward R.D."/>
            <person name="Stajich J.E."/>
            <person name="Johansen J.R."/>
            <person name="Huntemann M."/>
            <person name="Clum A."/>
            <person name="Foster B."/>
            <person name="Foster B."/>
            <person name="Roux S."/>
            <person name="Palaniappan K."/>
            <person name="Varghese N."/>
            <person name="Mukherjee S."/>
            <person name="Reddy T.B.K."/>
            <person name="Daum C."/>
            <person name="Copeland A."/>
            <person name="Chen I.A."/>
            <person name="Ivanova N.N."/>
            <person name="Kyrpides N.C."/>
            <person name="Shapiro N."/>
            <person name="Eloe-Fadrosh E.A."/>
            <person name="Pietrasiak N."/>
        </authorList>
    </citation>
    <scope>NUCLEOTIDE SEQUENCE</scope>
    <source>
        <strain evidence="2">CPER-KK1</strain>
    </source>
</reference>
<dbReference type="EMBL" id="JAHHIF010000014">
    <property type="protein sequence ID" value="MBW4545277.1"/>
    <property type="molecule type" value="Genomic_DNA"/>
</dbReference>
<proteinExistence type="predicted"/>
<protein>
    <submittedName>
        <fullName evidence="2">Uncharacterized protein</fullName>
    </submittedName>
</protein>
<sequence>MAGNPQREAKKKKRARAREAEAGNSCRPKAAIAKRYCLPQIALSLTDG</sequence>
<dbReference type="Proteomes" id="UP000753908">
    <property type="component" value="Unassembled WGS sequence"/>
</dbReference>
<evidence type="ECO:0000256" key="1">
    <source>
        <dbReference type="SAM" id="MobiDB-lite"/>
    </source>
</evidence>
<name>A0A951U9Z2_9CYAN</name>
<evidence type="ECO:0000313" key="3">
    <source>
        <dbReference type="Proteomes" id="UP000753908"/>
    </source>
</evidence>
<organism evidence="2 3">
    <name type="scientific">Symplocastrum torsivum CPER-KK1</name>
    <dbReference type="NCBI Taxonomy" id="450513"/>
    <lineage>
        <taxon>Bacteria</taxon>
        <taxon>Bacillati</taxon>
        <taxon>Cyanobacteriota</taxon>
        <taxon>Cyanophyceae</taxon>
        <taxon>Oscillatoriophycideae</taxon>
        <taxon>Oscillatoriales</taxon>
        <taxon>Microcoleaceae</taxon>
        <taxon>Symplocastrum</taxon>
    </lineage>
</organism>
<reference evidence="2" key="1">
    <citation type="submission" date="2021-05" db="EMBL/GenBank/DDBJ databases">
        <authorList>
            <person name="Pietrasiak N."/>
            <person name="Ward R."/>
            <person name="Stajich J.E."/>
            <person name="Kurbessoian T."/>
        </authorList>
    </citation>
    <scope>NUCLEOTIDE SEQUENCE</scope>
    <source>
        <strain evidence="2">CPER-KK1</strain>
    </source>
</reference>
<dbReference type="AlphaFoldDB" id="A0A951U9Z2"/>
<feature type="region of interest" description="Disordered" evidence="1">
    <location>
        <begin position="1"/>
        <end position="25"/>
    </location>
</feature>
<evidence type="ECO:0000313" key="2">
    <source>
        <dbReference type="EMBL" id="MBW4545277.1"/>
    </source>
</evidence>
<comment type="caution">
    <text evidence="2">The sequence shown here is derived from an EMBL/GenBank/DDBJ whole genome shotgun (WGS) entry which is preliminary data.</text>
</comment>
<gene>
    <name evidence="2" type="ORF">KME25_12645</name>
</gene>